<dbReference type="RefSeq" id="WP_091447488.1">
    <property type="nucleotide sequence ID" value="NZ_FMZZ01000001.1"/>
</dbReference>
<dbReference type="Proteomes" id="UP000199501">
    <property type="component" value="Unassembled WGS sequence"/>
</dbReference>
<dbReference type="NCBIfam" id="TIGR03718">
    <property type="entry name" value="R_switched_Alx"/>
    <property type="match status" value="1"/>
</dbReference>
<dbReference type="GO" id="GO:0016020">
    <property type="term" value="C:membrane"/>
    <property type="evidence" value="ECO:0007669"/>
    <property type="project" value="UniProtKB-SubCell"/>
</dbReference>
<dbReference type="PANTHER" id="PTHR30238:SF0">
    <property type="entry name" value="THYLAKOID MEMBRANE PROTEIN TERC, CHLOROPLASTIC"/>
    <property type="match status" value="1"/>
</dbReference>
<dbReference type="AlphaFoldDB" id="A0A1G6JES4"/>
<keyword evidence="5 7" id="KW-0472">Membrane</keyword>
<dbReference type="PANTHER" id="PTHR30238">
    <property type="entry name" value="MEMBRANE BOUND PREDICTED REDOX MODULATOR"/>
    <property type="match status" value="1"/>
</dbReference>
<evidence type="ECO:0000256" key="3">
    <source>
        <dbReference type="ARBA" id="ARBA00022692"/>
    </source>
</evidence>
<feature type="transmembrane region" description="Helical" evidence="7">
    <location>
        <begin position="6"/>
        <end position="26"/>
    </location>
</feature>
<comment type="subcellular location">
    <subcellularLocation>
        <location evidence="1">Membrane</location>
        <topology evidence="1">Multi-pass membrane protein</topology>
    </subcellularLocation>
</comment>
<gene>
    <name evidence="8" type="ORF">SAMN05216174_101374</name>
</gene>
<name>A0A1G6JES4_9PSEU</name>
<evidence type="ECO:0000256" key="7">
    <source>
        <dbReference type="SAM" id="Phobius"/>
    </source>
</evidence>
<dbReference type="STRING" id="1271860.SAMN05216174_101374"/>
<proteinExistence type="inferred from homology"/>
<keyword evidence="4 7" id="KW-1133">Transmembrane helix</keyword>
<organism evidence="8 9">
    <name type="scientific">Actinokineospora iranica</name>
    <dbReference type="NCBI Taxonomy" id="1271860"/>
    <lineage>
        <taxon>Bacteria</taxon>
        <taxon>Bacillati</taxon>
        <taxon>Actinomycetota</taxon>
        <taxon>Actinomycetes</taxon>
        <taxon>Pseudonocardiales</taxon>
        <taxon>Pseudonocardiaceae</taxon>
        <taxon>Actinokineospora</taxon>
    </lineage>
</organism>
<sequence>MVVPAWVWIATVGGLVALLAIDLLVVDRKPHEVTLGEAGRWVAFYIACAIAFGGAIWAFSGGQYAGEFFAGYITEYSLSVDNLFIFLIIMSAFQVPKIHQHKVLLIGIVLALVMRGIFIAVGAVAIAKFSWVFYLFGIFLIYTAWKLSRQGLGEDEEYEENGLTRFARKVLPVTDSYHGAKTAVRIDGKRYFTPMLIVMIAIGTADLLFAVDSIPAIFGLTKEPFLVFTANAFALMGLRQLYFLLGGLLKKLVYLSVGLAVILAFIGVKLVLEALHTNTLPFINDGEPLHVPTIGIGLSLSVIVGVLLVTTVASLIKSRRVDATGNGDTGVSADEVPGELDVLESAEPVENKR</sequence>
<dbReference type="EMBL" id="FMZZ01000001">
    <property type="protein sequence ID" value="SDC17258.1"/>
    <property type="molecule type" value="Genomic_DNA"/>
</dbReference>
<reference evidence="9" key="1">
    <citation type="submission" date="2016-10" db="EMBL/GenBank/DDBJ databases">
        <authorList>
            <person name="Varghese N."/>
            <person name="Submissions S."/>
        </authorList>
    </citation>
    <scope>NUCLEOTIDE SEQUENCE [LARGE SCALE GENOMIC DNA]</scope>
    <source>
        <strain evidence="9">IBRC-M 10403</strain>
    </source>
</reference>
<feature type="transmembrane region" description="Helical" evidence="7">
    <location>
        <begin position="292"/>
        <end position="316"/>
    </location>
</feature>
<dbReference type="OrthoDB" id="5242957at2"/>
<feature type="transmembrane region" description="Helical" evidence="7">
    <location>
        <begin position="195"/>
        <end position="218"/>
    </location>
</feature>
<accession>A0A1G6JES4</accession>
<feature type="transmembrane region" description="Helical" evidence="7">
    <location>
        <begin position="252"/>
        <end position="272"/>
    </location>
</feature>
<feature type="transmembrane region" description="Helical" evidence="7">
    <location>
        <begin position="224"/>
        <end position="245"/>
    </location>
</feature>
<dbReference type="Pfam" id="PF03741">
    <property type="entry name" value="TerC"/>
    <property type="match status" value="1"/>
</dbReference>
<evidence type="ECO:0000313" key="8">
    <source>
        <dbReference type="EMBL" id="SDC17258.1"/>
    </source>
</evidence>
<comment type="similarity">
    <text evidence="2">Belongs to the TerC family.</text>
</comment>
<feature type="transmembrane region" description="Helical" evidence="7">
    <location>
        <begin position="79"/>
        <end position="96"/>
    </location>
</feature>
<feature type="transmembrane region" description="Helical" evidence="7">
    <location>
        <begin position="131"/>
        <end position="148"/>
    </location>
</feature>
<protein>
    <submittedName>
        <fullName evidence="8">Tellurite resistance protein TerC</fullName>
    </submittedName>
</protein>
<evidence type="ECO:0000256" key="5">
    <source>
        <dbReference type="ARBA" id="ARBA00023136"/>
    </source>
</evidence>
<feature type="region of interest" description="Disordered" evidence="6">
    <location>
        <begin position="327"/>
        <end position="353"/>
    </location>
</feature>
<evidence type="ECO:0000256" key="1">
    <source>
        <dbReference type="ARBA" id="ARBA00004141"/>
    </source>
</evidence>
<evidence type="ECO:0000256" key="6">
    <source>
        <dbReference type="SAM" id="MobiDB-lite"/>
    </source>
</evidence>
<feature type="transmembrane region" description="Helical" evidence="7">
    <location>
        <begin position="103"/>
        <end position="125"/>
    </location>
</feature>
<feature type="transmembrane region" description="Helical" evidence="7">
    <location>
        <begin position="38"/>
        <end position="59"/>
    </location>
</feature>
<dbReference type="InterPro" id="IPR005496">
    <property type="entry name" value="Integral_membrane_TerC"/>
</dbReference>
<evidence type="ECO:0000256" key="2">
    <source>
        <dbReference type="ARBA" id="ARBA00007511"/>
    </source>
</evidence>
<dbReference type="InterPro" id="IPR022369">
    <property type="entry name" value="Integral_membrane_TerC_rswitch"/>
</dbReference>
<keyword evidence="3 7" id="KW-0812">Transmembrane</keyword>
<evidence type="ECO:0000256" key="4">
    <source>
        <dbReference type="ARBA" id="ARBA00022989"/>
    </source>
</evidence>
<evidence type="ECO:0000313" key="9">
    <source>
        <dbReference type="Proteomes" id="UP000199501"/>
    </source>
</evidence>
<keyword evidence="9" id="KW-1185">Reference proteome</keyword>